<keyword evidence="2" id="KW-0012">Acyltransferase</keyword>
<evidence type="ECO:0000256" key="1">
    <source>
        <dbReference type="ARBA" id="ARBA00022679"/>
    </source>
</evidence>
<dbReference type="Gene3D" id="3.40.47.10">
    <property type="match status" value="2"/>
</dbReference>
<comment type="caution">
    <text evidence="4">The sequence shown here is derived from an EMBL/GenBank/DDBJ whole genome shotgun (WGS) entry which is preliminary data.</text>
</comment>
<feature type="domain" description="Beta-ketoacyl-[acyl-carrier-protein] synthase III C-terminal" evidence="3">
    <location>
        <begin position="268"/>
        <end position="337"/>
    </location>
</feature>
<organism evidence="4 5">
    <name type="scientific">Photobacterium arenosum</name>
    <dbReference type="NCBI Taxonomy" id="2774143"/>
    <lineage>
        <taxon>Bacteria</taxon>
        <taxon>Pseudomonadati</taxon>
        <taxon>Pseudomonadota</taxon>
        <taxon>Gammaproteobacteria</taxon>
        <taxon>Vibrionales</taxon>
        <taxon>Vibrionaceae</taxon>
        <taxon>Photobacterium</taxon>
    </lineage>
</organism>
<dbReference type="Pfam" id="PF08541">
    <property type="entry name" value="ACP_syn_III_C"/>
    <property type="match status" value="1"/>
</dbReference>
<dbReference type="InterPro" id="IPR016039">
    <property type="entry name" value="Thiolase-like"/>
</dbReference>
<dbReference type="PANTHER" id="PTHR34069">
    <property type="entry name" value="3-OXOACYL-[ACYL-CARRIER-PROTEIN] SYNTHASE 3"/>
    <property type="match status" value="1"/>
</dbReference>
<name>A0ABR9BPN6_9GAMM</name>
<dbReference type="SUPFAM" id="SSF53901">
    <property type="entry name" value="Thiolase-like"/>
    <property type="match status" value="1"/>
</dbReference>
<evidence type="ECO:0000313" key="4">
    <source>
        <dbReference type="EMBL" id="MBD8513562.1"/>
    </source>
</evidence>
<proteinExistence type="predicted"/>
<dbReference type="EMBL" id="JACYTP010000007">
    <property type="protein sequence ID" value="MBD8513562.1"/>
    <property type="molecule type" value="Genomic_DNA"/>
</dbReference>
<reference evidence="4 5" key="1">
    <citation type="submission" date="2020-09" db="EMBL/GenBank/DDBJ databases">
        <title>Photobacterium sp. CAU 1568 isolated from sand of Sido Beach.</title>
        <authorList>
            <person name="Kim W."/>
        </authorList>
    </citation>
    <scope>NUCLEOTIDE SEQUENCE [LARGE SCALE GENOMIC DNA]</scope>
    <source>
        <strain evidence="4 5">CAU 1568</strain>
    </source>
</reference>
<keyword evidence="5" id="KW-1185">Reference proteome</keyword>
<dbReference type="InterPro" id="IPR013747">
    <property type="entry name" value="ACP_syn_III_C"/>
</dbReference>
<dbReference type="PANTHER" id="PTHR34069:SF2">
    <property type="entry name" value="BETA-KETOACYL-[ACYL-CARRIER-PROTEIN] SYNTHASE III"/>
    <property type="match status" value="1"/>
</dbReference>
<evidence type="ECO:0000313" key="5">
    <source>
        <dbReference type="Proteomes" id="UP000649768"/>
    </source>
</evidence>
<evidence type="ECO:0000256" key="2">
    <source>
        <dbReference type="ARBA" id="ARBA00023315"/>
    </source>
</evidence>
<accession>A0ABR9BPN6</accession>
<dbReference type="RefSeq" id="WP_192016243.1">
    <property type="nucleotide sequence ID" value="NZ_JACYTP010000007.1"/>
</dbReference>
<gene>
    <name evidence="4" type="ORF">IFO68_12855</name>
</gene>
<evidence type="ECO:0000259" key="3">
    <source>
        <dbReference type="Pfam" id="PF08541"/>
    </source>
</evidence>
<sequence length="340" mass="37386">MKIISMDNQLSVSEHLESVDHPNQMQLNTLKFSGYAQFWREPGSVREMAGIAAKKALSKARIRPEDIGFIVAGQSGVPDYIGIDFACQVGAELSCKDIRTINIVEGCNSGISVWEHAASLMKQLPVGKVGLVVVAQRISEAHQDRFGLMNAILSDGAAVAVVAPEHWATDGAALHYLGAEDISDCRFVDMMRVEHGGALQPYVTEVFDARHDKLGRERIADIYNFDADALNDFLTLRTENNIKIIQKVISKSKRKIENPFLIQTLEGQQSIESLCAKLDIPTDRSNLELLSEVGHAGCADLLISLDVLVDREIIKPGDDIIMSTISTGLKWGAAIFHYQK</sequence>
<protein>
    <recommendedName>
        <fullName evidence="3">Beta-ketoacyl-[acyl-carrier-protein] synthase III C-terminal domain-containing protein</fullName>
    </recommendedName>
</protein>
<dbReference type="Proteomes" id="UP000649768">
    <property type="component" value="Unassembled WGS sequence"/>
</dbReference>
<keyword evidence="1" id="KW-0808">Transferase</keyword>